<reference evidence="2" key="1">
    <citation type="journal article" date="2019" name="Int. J. Syst. Evol. Microbiol.">
        <title>The Global Catalogue of Microorganisms (GCM) 10K type strain sequencing project: providing services to taxonomists for standard genome sequencing and annotation.</title>
        <authorList>
            <consortium name="The Broad Institute Genomics Platform"/>
            <consortium name="The Broad Institute Genome Sequencing Center for Infectious Disease"/>
            <person name="Wu L."/>
            <person name="Ma J."/>
        </authorList>
    </citation>
    <scope>NUCLEOTIDE SEQUENCE [LARGE SCALE GENOMIC DNA]</scope>
    <source>
        <strain evidence="2">JCM 7356</strain>
    </source>
</reference>
<dbReference type="Proteomes" id="UP001500305">
    <property type="component" value="Unassembled WGS sequence"/>
</dbReference>
<accession>A0ABP5RM03</accession>
<dbReference type="EMBL" id="BAAATR010000030">
    <property type="protein sequence ID" value="GAA2264388.1"/>
    <property type="molecule type" value="Genomic_DNA"/>
</dbReference>
<organism evidence="1 2">
    <name type="scientific">Kitasatospora cystarginea</name>
    <dbReference type="NCBI Taxonomy" id="58350"/>
    <lineage>
        <taxon>Bacteria</taxon>
        <taxon>Bacillati</taxon>
        <taxon>Actinomycetota</taxon>
        <taxon>Actinomycetes</taxon>
        <taxon>Kitasatosporales</taxon>
        <taxon>Streptomycetaceae</taxon>
        <taxon>Kitasatospora</taxon>
    </lineage>
</organism>
<keyword evidence="2" id="KW-1185">Reference proteome</keyword>
<gene>
    <name evidence="1" type="ORF">GCM10010430_56310</name>
</gene>
<proteinExistence type="predicted"/>
<evidence type="ECO:0000313" key="1">
    <source>
        <dbReference type="EMBL" id="GAA2264388.1"/>
    </source>
</evidence>
<evidence type="ECO:0000313" key="2">
    <source>
        <dbReference type="Proteomes" id="UP001500305"/>
    </source>
</evidence>
<name>A0ABP5RM03_9ACTN</name>
<dbReference type="RefSeq" id="WP_344639310.1">
    <property type="nucleotide sequence ID" value="NZ_BAAATR010000030.1"/>
</dbReference>
<protein>
    <submittedName>
        <fullName evidence="1">Uncharacterized protein</fullName>
    </submittedName>
</protein>
<sequence>MDLALWCRWLPPRGWCTCDADGVANSWPLHPQTGEEMSPPLGPWRSWKAGKSYLYDLRQGDEGQKPA</sequence>
<comment type="caution">
    <text evidence="1">The sequence shown here is derived from an EMBL/GenBank/DDBJ whole genome shotgun (WGS) entry which is preliminary data.</text>
</comment>